<feature type="transmembrane region" description="Helical" evidence="2">
    <location>
        <begin position="505"/>
        <end position="526"/>
    </location>
</feature>
<protein>
    <submittedName>
        <fullName evidence="3">Uncharacterized protein</fullName>
    </submittedName>
</protein>
<dbReference type="PATRIC" id="fig|52.7.peg.995"/>
<name>A0A0K1E7E4_CHOCO</name>
<keyword evidence="2" id="KW-0812">Transmembrane</keyword>
<evidence type="ECO:0000313" key="4">
    <source>
        <dbReference type="Proteomes" id="UP000067626"/>
    </source>
</evidence>
<proteinExistence type="predicted"/>
<feature type="transmembrane region" description="Helical" evidence="2">
    <location>
        <begin position="16"/>
        <end position="37"/>
    </location>
</feature>
<feature type="transmembrane region" description="Helical" evidence="2">
    <location>
        <begin position="435"/>
        <end position="455"/>
    </location>
</feature>
<dbReference type="STRING" id="52.CMC5_009270"/>
<evidence type="ECO:0000313" key="3">
    <source>
        <dbReference type="EMBL" id="AKT36806.1"/>
    </source>
</evidence>
<feature type="transmembrane region" description="Helical" evidence="2">
    <location>
        <begin position="475"/>
        <end position="493"/>
    </location>
</feature>
<dbReference type="KEGG" id="ccro:CMC5_009270"/>
<feature type="transmembrane region" description="Helical" evidence="2">
    <location>
        <begin position="115"/>
        <end position="134"/>
    </location>
</feature>
<evidence type="ECO:0000256" key="2">
    <source>
        <dbReference type="SAM" id="Phobius"/>
    </source>
</evidence>
<gene>
    <name evidence="3" type="ORF">CMC5_009270</name>
</gene>
<feature type="transmembrane region" description="Helical" evidence="2">
    <location>
        <begin position="58"/>
        <end position="82"/>
    </location>
</feature>
<keyword evidence="2" id="KW-1133">Transmembrane helix</keyword>
<dbReference type="EMBL" id="CP012159">
    <property type="protein sequence ID" value="AKT36806.1"/>
    <property type="molecule type" value="Genomic_DNA"/>
</dbReference>
<feature type="compositionally biased region" description="Basic and acidic residues" evidence="1">
    <location>
        <begin position="297"/>
        <end position="307"/>
    </location>
</feature>
<keyword evidence="4" id="KW-1185">Reference proteome</keyword>
<keyword evidence="2" id="KW-0472">Membrane</keyword>
<feature type="region of interest" description="Disordered" evidence="1">
    <location>
        <begin position="140"/>
        <end position="160"/>
    </location>
</feature>
<organism evidence="3 4">
    <name type="scientific">Chondromyces crocatus</name>
    <dbReference type="NCBI Taxonomy" id="52"/>
    <lineage>
        <taxon>Bacteria</taxon>
        <taxon>Pseudomonadati</taxon>
        <taxon>Myxococcota</taxon>
        <taxon>Polyangia</taxon>
        <taxon>Polyangiales</taxon>
        <taxon>Polyangiaceae</taxon>
        <taxon>Chondromyces</taxon>
    </lineage>
</organism>
<evidence type="ECO:0000256" key="1">
    <source>
        <dbReference type="SAM" id="MobiDB-lite"/>
    </source>
</evidence>
<dbReference type="Proteomes" id="UP000067626">
    <property type="component" value="Chromosome"/>
</dbReference>
<dbReference type="RefSeq" id="WP_050429262.1">
    <property type="nucleotide sequence ID" value="NZ_CP012159.1"/>
</dbReference>
<dbReference type="OrthoDB" id="5520861at2"/>
<reference evidence="3 4" key="1">
    <citation type="submission" date="2015-07" db="EMBL/GenBank/DDBJ databases">
        <title>Genome analysis of myxobacterium Chondromyces crocatus Cm c5 reveals a high potential for natural compound synthesis and the genetic basis for the loss of fruiting body formation.</title>
        <authorList>
            <person name="Zaburannyi N."/>
            <person name="Bunk B."/>
            <person name="Maier J."/>
            <person name="Overmann J."/>
            <person name="Mueller R."/>
        </authorList>
    </citation>
    <scope>NUCLEOTIDE SEQUENCE [LARGE SCALE GENOMIC DNA]</scope>
    <source>
        <strain evidence="3 4">Cm c5</strain>
    </source>
</reference>
<dbReference type="AlphaFoldDB" id="A0A0K1E7E4"/>
<sequence>MLEYNGQITQVASPPTPLWCLPLLFLLAALACAALGPRIRRAGLGRGLAERLRLGRSGVVLLGIGASLLGSALAAVNLSALLGQDSARKSFHDVAWNLVRVGSLDVDLAFAMDRLGGAVSMLVALAVGALHVVAARRGAAGDSSAGAGGGTTPKAPARSEGASPSLTAALCLLAGGAVTVALADNLVVMVLGSEMLAAATALVILLWRAGASGAEAEDAPARAEGLSRASGRAFLAHHAGDAVILLGAATLFWGLGGRWTSDGRYLSDYRARFVAVHAGGGSGGTIYGAPEGEPDEPDAKRDGRRRTSLDQLRVRAGARGYLSFTGHPGAQVYLGIADRAQLAAAPEPFAVAPFLRKEISVGAHSVILVPGGGATVSGDGFEVAAIDRISVEPGEDIVLTMVGPTLSFREIADQLGLKDENGSAFLRKDLAGKKGWGGVQLVGLSCLLFMLGAALKSLQSGLAGWSSTRGTPMAAWVGAIAAAYAGVVLVLRLEPVFALGPVGSGAAALALLGLPFMGFALSRALLRKAEAVKPVEGGAS</sequence>
<feature type="transmembrane region" description="Helical" evidence="2">
    <location>
        <begin position="189"/>
        <end position="207"/>
    </location>
</feature>
<accession>A0A0K1E7E4</accession>
<feature type="region of interest" description="Disordered" evidence="1">
    <location>
        <begin position="285"/>
        <end position="307"/>
    </location>
</feature>